<dbReference type="EMBL" id="ACBZ01000123">
    <property type="protein sequence ID" value="EEG48823.1"/>
    <property type="molecule type" value="Genomic_DNA"/>
</dbReference>
<reference evidence="1 2" key="2">
    <citation type="submission" date="2009-02" db="EMBL/GenBank/DDBJ databases">
        <title>Draft genome sequence of Blautia hydrogenotrophica DSM 10507 (Ruminococcus hydrogenotrophicus DSM 10507).</title>
        <authorList>
            <person name="Sudarsanam P."/>
            <person name="Ley R."/>
            <person name="Guruge J."/>
            <person name="Turnbaugh P.J."/>
            <person name="Mahowald M."/>
            <person name="Liep D."/>
            <person name="Gordon J."/>
        </authorList>
    </citation>
    <scope>NUCLEOTIDE SEQUENCE [LARGE SCALE GENOMIC DNA]</scope>
    <source>
        <strain evidence="2">DSM 10507 / JCM 14656 / S5a33</strain>
    </source>
</reference>
<dbReference type="HOGENOM" id="CLU_3180779_0_0_9"/>
<proteinExistence type="predicted"/>
<protein>
    <submittedName>
        <fullName evidence="1">Uncharacterized protein</fullName>
    </submittedName>
</protein>
<evidence type="ECO:0000313" key="2">
    <source>
        <dbReference type="Proteomes" id="UP000003100"/>
    </source>
</evidence>
<name>C0CN35_BLAHS</name>
<accession>C0CN35</accession>
<sequence>MRRYKLLWLNSYENVQKKMSICRQYRRKARTVRRQVWGKFRSWTGE</sequence>
<dbReference type="AlphaFoldDB" id="C0CN35"/>
<comment type="caution">
    <text evidence="1">The sequence shown here is derived from an EMBL/GenBank/DDBJ whole genome shotgun (WGS) entry which is preliminary data.</text>
</comment>
<gene>
    <name evidence="1" type="ORF">RUMHYD_02273</name>
</gene>
<reference evidence="1 2" key="1">
    <citation type="submission" date="2009-01" db="EMBL/GenBank/DDBJ databases">
        <authorList>
            <person name="Fulton L."/>
            <person name="Clifton S."/>
            <person name="Fulton B."/>
            <person name="Xu J."/>
            <person name="Minx P."/>
            <person name="Pepin K.H."/>
            <person name="Johnson M."/>
            <person name="Bhonagiri V."/>
            <person name="Nash W.E."/>
            <person name="Mardis E.R."/>
            <person name="Wilson R.K."/>
        </authorList>
    </citation>
    <scope>NUCLEOTIDE SEQUENCE [LARGE SCALE GENOMIC DNA]</scope>
    <source>
        <strain evidence="2">DSM 10507 / JCM 14656 / S5a33</strain>
    </source>
</reference>
<dbReference type="Proteomes" id="UP000003100">
    <property type="component" value="Unassembled WGS sequence"/>
</dbReference>
<evidence type="ECO:0000313" key="1">
    <source>
        <dbReference type="EMBL" id="EEG48823.1"/>
    </source>
</evidence>
<keyword evidence="2" id="KW-1185">Reference proteome</keyword>
<organism evidence="1 2">
    <name type="scientific">Blautia hydrogenotrophica (strain DSM 10507 / JCM 14656 / S5a33)</name>
    <name type="common">Ruminococcus hydrogenotrophicus</name>
    <dbReference type="NCBI Taxonomy" id="476272"/>
    <lineage>
        <taxon>Bacteria</taxon>
        <taxon>Bacillati</taxon>
        <taxon>Bacillota</taxon>
        <taxon>Clostridia</taxon>
        <taxon>Lachnospirales</taxon>
        <taxon>Lachnospiraceae</taxon>
        <taxon>Blautia</taxon>
    </lineage>
</organism>